<protein>
    <submittedName>
        <fullName evidence="3">Uncharacterized protein</fullName>
    </submittedName>
</protein>
<evidence type="ECO:0000313" key="3">
    <source>
        <dbReference type="EMBL" id="KAK3368004.1"/>
    </source>
</evidence>
<keyword evidence="1" id="KW-0175">Coiled coil</keyword>
<dbReference type="Gene3D" id="1.20.1170.10">
    <property type="match status" value="1"/>
</dbReference>
<evidence type="ECO:0000256" key="2">
    <source>
        <dbReference type="SAM" id="Phobius"/>
    </source>
</evidence>
<keyword evidence="2" id="KW-0472">Membrane</keyword>
<name>A0AAE0K0Y9_9PEZI</name>
<proteinExistence type="predicted"/>
<gene>
    <name evidence="3" type="ORF">B0H63DRAFT_88736</name>
</gene>
<sequence>MDLQNEIEKIQNDLIDLKARLDAFEAKSKSTIQEDHSNMLAQLQSSVDSVERTVLYLETGTSRLVGYIEYKKPASGTNDVAASKAIAKRHLMDMDANFSLLHQAASSGLERVEDIKKTGDDMHDELCAIRTKIESVSTRTRSALTTANKNITDKQKQLSEANQSLASTRQELSTLEAKMASEKEDRNVMRVARAATWGISIFFPPALLVAGGLEAAAFAMRKDRERLQDSISSATTRKSSLQSEVSTLESQKKSLDKAVTSARALLQRAETMDMGSQEIKTLIQERLVEYQNLKESTDEFSAWTHDLKDQTATMKALGPSQEAMLRSTTKRIVDALLEKDHSDVKMICGKLKRLEIAASGVAPKTRKRG</sequence>
<feature type="transmembrane region" description="Helical" evidence="2">
    <location>
        <begin position="197"/>
        <end position="220"/>
    </location>
</feature>
<keyword evidence="4" id="KW-1185">Reference proteome</keyword>
<dbReference type="Proteomes" id="UP001285441">
    <property type="component" value="Unassembled WGS sequence"/>
</dbReference>
<dbReference type="EMBL" id="JAULSW010000011">
    <property type="protein sequence ID" value="KAK3368004.1"/>
    <property type="molecule type" value="Genomic_DNA"/>
</dbReference>
<reference evidence="3" key="2">
    <citation type="submission" date="2023-06" db="EMBL/GenBank/DDBJ databases">
        <authorList>
            <consortium name="Lawrence Berkeley National Laboratory"/>
            <person name="Haridas S."/>
            <person name="Hensen N."/>
            <person name="Bonometti L."/>
            <person name="Westerberg I."/>
            <person name="Brannstrom I.O."/>
            <person name="Guillou S."/>
            <person name="Cros-Aarteil S."/>
            <person name="Calhoun S."/>
            <person name="Kuo A."/>
            <person name="Mondo S."/>
            <person name="Pangilinan J."/>
            <person name="Riley R."/>
            <person name="LaButti K."/>
            <person name="Andreopoulos B."/>
            <person name="Lipzen A."/>
            <person name="Chen C."/>
            <person name="Yanf M."/>
            <person name="Daum C."/>
            <person name="Ng V."/>
            <person name="Clum A."/>
            <person name="Steindorff A."/>
            <person name="Ohm R."/>
            <person name="Martin F."/>
            <person name="Silar P."/>
            <person name="Natvig D."/>
            <person name="Lalanne C."/>
            <person name="Gautier V."/>
            <person name="Ament-velasquez S.L."/>
            <person name="Kruys A."/>
            <person name="Hutchinson M.I."/>
            <person name="Powell A.J."/>
            <person name="Barry K."/>
            <person name="Miller A.N."/>
            <person name="Grigoriev I.V."/>
            <person name="Debuchy R."/>
            <person name="Gladieux P."/>
            <person name="Thoren M.H."/>
            <person name="Johannesson H."/>
        </authorList>
    </citation>
    <scope>NUCLEOTIDE SEQUENCE</scope>
    <source>
        <strain evidence="3">CBS 232.78</strain>
    </source>
</reference>
<keyword evidence="2" id="KW-1133">Transmembrane helix</keyword>
<feature type="coiled-coil region" evidence="1">
    <location>
        <begin position="224"/>
        <end position="258"/>
    </location>
</feature>
<feature type="coiled-coil region" evidence="1">
    <location>
        <begin position="144"/>
        <end position="185"/>
    </location>
</feature>
<evidence type="ECO:0000313" key="4">
    <source>
        <dbReference type="Proteomes" id="UP001285441"/>
    </source>
</evidence>
<comment type="caution">
    <text evidence="3">The sequence shown here is derived from an EMBL/GenBank/DDBJ whole genome shotgun (WGS) entry which is preliminary data.</text>
</comment>
<accession>A0AAE0K0Y9</accession>
<keyword evidence="2" id="KW-0812">Transmembrane</keyword>
<evidence type="ECO:0000256" key="1">
    <source>
        <dbReference type="SAM" id="Coils"/>
    </source>
</evidence>
<dbReference type="AlphaFoldDB" id="A0AAE0K0Y9"/>
<reference evidence="3" key="1">
    <citation type="journal article" date="2023" name="Mol. Phylogenet. Evol.">
        <title>Genome-scale phylogeny and comparative genomics of the fungal order Sordariales.</title>
        <authorList>
            <person name="Hensen N."/>
            <person name="Bonometti L."/>
            <person name="Westerberg I."/>
            <person name="Brannstrom I.O."/>
            <person name="Guillou S."/>
            <person name="Cros-Aarteil S."/>
            <person name="Calhoun S."/>
            <person name="Haridas S."/>
            <person name="Kuo A."/>
            <person name="Mondo S."/>
            <person name="Pangilinan J."/>
            <person name="Riley R."/>
            <person name="LaButti K."/>
            <person name="Andreopoulos B."/>
            <person name="Lipzen A."/>
            <person name="Chen C."/>
            <person name="Yan M."/>
            <person name="Daum C."/>
            <person name="Ng V."/>
            <person name="Clum A."/>
            <person name="Steindorff A."/>
            <person name="Ohm R.A."/>
            <person name="Martin F."/>
            <person name="Silar P."/>
            <person name="Natvig D.O."/>
            <person name="Lalanne C."/>
            <person name="Gautier V."/>
            <person name="Ament-Velasquez S.L."/>
            <person name="Kruys A."/>
            <person name="Hutchinson M.I."/>
            <person name="Powell A.J."/>
            <person name="Barry K."/>
            <person name="Miller A.N."/>
            <person name="Grigoriev I.V."/>
            <person name="Debuchy R."/>
            <person name="Gladieux P."/>
            <person name="Hiltunen Thoren M."/>
            <person name="Johannesson H."/>
        </authorList>
    </citation>
    <scope>NUCLEOTIDE SEQUENCE</scope>
    <source>
        <strain evidence="3">CBS 232.78</strain>
    </source>
</reference>
<dbReference type="SUPFAM" id="SSF58100">
    <property type="entry name" value="Bacterial hemolysins"/>
    <property type="match status" value="1"/>
</dbReference>
<organism evidence="3 4">
    <name type="scientific">Podospora didyma</name>
    <dbReference type="NCBI Taxonomy" id="330526"/>
    <lineage>
        <taxon>Eukaryota</taxon>
        <taxon>Fungi</taxon>
        <taxon>Dikarya</taxon>
        <taxon>Ascomycota</taxon>
        <taxon>Pezizomycotina</taxon>
        <taxon>Sordariomycetes</taxon>
        <taxon>Sordariomycetidae</taxon>
        <taxon>Sordariales</taxon>
        <taxon>Podosporaceae</taxon>
        <taxon>Podospora</taxon>
    </lineage>
</organism>